<dbReference type="AlphaFoldDB" id="W5SXK7"/>
<dbReference type="InterPro" id="IPR003459">
    <property type="entry name" value="Borrelia_plasmid_OrfA"/>
</dbReference>
<proteinExistence type="predicted"/>
<sequence>MKKNGQEPVKLKTLQSYLYKLKKVLGVTINYYRHLGVNMGTEIHYELKYSKQECYRIINKHFREKKEEKHKNRVNTYLEKTCNQNSSVKKEECLHNTYNKKEEDKNKQSIERLQIEKYA</sequence>
<gene>
    <name evidence="1" type="ORF">BCO_0124802</name>
</gene>
<dbReference type="Pfam" id="PF02414">
    <property type="entry name" value="Borrelia_orfA"/>
    <property type="match status" value="1"/>
</dbReference>
<organism evidence="1">
    <name type="scientific">Borrelia coriaceae ATCC 43381</name>
    <dbReference type="NCBI Taxonomy" id="1408429"/>
    <lineage>
        <taxon>Bacteria</taxon>
        <taxon>Pseudomonadati</taxon>
        <taxon>Spirochaetota</taxon>
        <taxon>Spirochaetia</taxon>
        <taxon>Spirochaetales</taxon>
        <taxon>Borreliaceae</taxon>
        <taxon>Borrelia</taxon>
    </lineage>
</organism>
<dbReference type="HOGENOM" id="CLU_132497_1_0_12"/>
<geneLocation type="plasmid" evidence="1">
    <name>unnamed</name>
</geneLocation>
<protein>
    <submittedName>
        <fullName evidence="1">Uncharacterized protein</fullName>
    </submittedName>
</protein>
<evidence type="ECO:0000313" key="1">
    <source>
        <dbReference type="EMBL" id="AHH11627.1"/>
    </source>
</evidence>
<accession>W5SXK7</accession>
<name>W5SXK7_9SPIR</name>
<dbReference type="EMBL" id="CP005761">
    <property type="protein sequence ID" value="AHH11627.1"/>
    <property type="molecule type" value="Genomic_DNA"/>
</dbReference>
<keyword evidence="1" id="KW-0614">Plasmid</keyword>
<reference evidence="1" key="1">
    <citation type="submission" date="2013-04" db="EMBL/GenBank/DDBJ databases">
        <title>Comparative Genomics of Relapsing Fever Spirochetes.</title>
        <authorList>
            <person name="Schwan T.G."/>
            <person name="Raffel S.J."/>
            <person name="Porcella S.F."/>
            <person name="Martens C.A."/>
            <person name="Bruno D.P."/>
            <person name="Ricklefs S.M."/>
            <person name="Barbian K.B."/>
        </authorList>
    </citation>
    <scope>NUCLEOTIDE SEQUENCE</scope>
    <source>
        <strain evidence="1">Co53</strain>
        <plasmid evidence="1">unnamed</plasmid>
    </source>
</reference>